<dbReference type="EMBL" id="PKLZ01000015">
    <property type="protein sequence ID" value="PLW81207.1"/>
    <property type="molecule type" value="Genomic_DNA"/>
</dbReference>
<dbReference type="PANTHER" id="PTHR35175:SF2">
    <property type="entry name" value="DUF1289 DOMAIN-CONTAINING PROTEIN"/>
    <property type="match status" value="1"/>
</dbReference>
<keyword evidence="2" id="KW-1185">Reference proteome</keyword>
<dbReference type="OrthoDB" id="9811423at2"/>
<dbReference type="RefSeq" id="WP_101522605.1">
    <property type="nucleotide sequence ID" value="NZ_PKLZ01000015.1"/>
</dbReference>
<proteinExistence type="predicted"/>
<dbReference type="AlphaFoldDB" id="A0A2N5XYJ1"/>
<gene>
    <name evidence="1" type="ORF">CWI75_16355</name>
</gene>
<sequence>MSDEKAAGKENREPSSPCISVCLLNDEDVCLGCYRNAAEITDWFMATQEEKRDILSRARERRLEDGGVWL</sequence>
<dbReference type="InterPro" id="IPR010710">
    <property type="entry name" value="DUF1289"/>
</dbReference>
<evidence type="ECO:0000313" key="1">
    <source>
        <dbReference type="EMBL" id="PLW81207.1"/>
    </source>
</evidence>
<protein>
    <submittedName>
        <fullName evidence="1">DUF1289 domain-containing protein</fullName>
    </submittedName>
</protein>
<accession>A0A2N5XYJ1</accession>
<dbReference type="Proteomes" id="UP000234845">
    <property type="component" value="Unassembled WGS sequence"/>
</dbReference>
<reference evidence="2" key="1">
    <citation type="submission" date="2017-11" db="EMBL/GenBank/DDBJ databases">
        <title>The draft genome sequence of Chromatocurvus sp. F02.</title>
        <authorList>
            <person name="Du Z.-J."/>
            <person name="Chang Y.-Q."/>
        </authorList>
    </citation>
    <scope>NUCLEOTIDE SEQUENCE [LARGE SCALE GENOMIC DNA]</scope>
    <source>
        <strain evidence="2">F02</strain>
    </source>
</reference>
<comment type="caution">
    <text evidence="1">The sequence shown here is derived from an EMBL/GenBank/DDBJ whole genome shotgun (WGS) entry which is preliminary data.</text>
</comment>
<organism evidence="1 2">
    <name type="scientific">Kineobactrum sediminis</name>
    <dbReference type="NCBI Taxonomy" id="1905677"/>
    <lineage>
        <taxon>Bacteria</taxon>
        <taxon>Pseudomonadati</taxon>
        <taxon>Pseudomonadota</taxon>
        <taxon>Gammaproteobacteria</taxon>
        <taxon>Cellvibrionales</taxon>
        <taxon>Halieaceae</taxon>
        <taxon>Kineobactrum</taxon>
    </lineage>
</organism>
<dbReference type="PANTHER" id="PTHR35175">
    <property type="entry name" value="DUF1289 DOMAIN-CONTAINING PROTEIN"/>
    <property type="match status" value="1"/>
</dbReference>
<evidence type="ECO:0000313" key="2">
    <source>
        <dbReference type="Proteomes" id="UP000234845"/>
    </source>
</evidence>
<dbReference type="Pfam" id="PF06945">
    <property type="entry name" value="DUF1289"/>
    <property type="match status" value="1"/>
</dbReference>
<name>A0A2N5XYJ1_9GAMM</name>